<evidence type="ECO:0000259" key="18">
    <source>
        <dbReference type="Pfam" id="PF00520"/>
    </source>
</evidence>
<keyword evidence="12 17" id="KW-0472">Membrane</keyword>
<keyword evidence="6 15" id="KW-0479">Metal-binding</keyword>
<feature type="transmembrane region" description="Helical" evidence="17">
    <location>
        <begin position="416"/>
        <end position="434"/>
    </location>
</feature>
<dbReference type="OrthoDB" id="431720at2759"/>
<dbReference type="EMBL" id="MU827784">
    <property type="protein sequence ID" value="KAJ7334442.1"/>
    <property type="molecule type" value="Genomic_DNA"/>
</dbReference>
<dbReference type="Proteomes" id="UP001163046">
    <property type="component" value="Unassembled WGS sequence"/>
</dbReference>
<proteinExistence type="inferred from homology"/>
<feature type="binding site" evidence="15">
    <location>
        <position position="223"/>
    </location>
    <ligand>
        <name>Ca(2+)</name>
        <dbReference type="ChEBI" id="CHEBI:29108"/>
    </ligand>
</feature>
<dbReference type="GO" id="GO:0046872">
    <property type="term" value="F:metal ion binding"/>
    <property type="evidence" value="ECO:0007669"/>
    <property type="project" value="UniProtKB-KW"/>
</dbReference>
<feature type="transmembrane region" description="Helical" evidence="17">
    <location>
        <begin position="240"/>
        <end position="266"/>
    </location>
</feature>
<dbReference type="GO" id="GO:0005891">
    <property type="term" value="C:voltage-gated calcium channel complex"/>
    <property type="evidence" value="ECO:0007669"/>
    <property type="project" value="InterPro"/>
</dbReference>
<evidence type="ECO:0000256" key="8">
    <source>
        <dbReference type="ARBA" id="ARBA00022837"/>
    </source>
</evidence>
<dbReference type="FunFam" id="1.10.287.70:FF:000007">
    <property type="entry name" value="Voltage-dependent L-type calcium channel subunit alpha"/>
    <property type="match status" value="1"/>
</dbReference>
<dbReference type="Gene3D" id="1.10.287.70">
    <property type="match status" value="2"/>
</dbReference>
<keyword evidence="10 17" id="KW-1133">Transmembrane helix</keyword>
<dbReference type="PRINTS" id="PR00167">
    <property type="entry name" value="CACHANNEL"/>
</dbReference>
<evidence type="ECO:0000256" key="17">
    <source>
        <dbReference type="SAM" id="Phobius"/>
    </source>
</evidence>
<feature type="binding site" evidence="15">
    <location>
        <position position="561"/>
    </location>
    <ligand>
        <name>Ca(2+)</name>
        <dbReference type="ChEBI" id="CHEBI:29108"/>
    </ligand>
</feature>
<dbReference type="InterPro" id="IPR005446">
    <property type="entry name" value="VDCC_L_a1su"/>
</dbReference>
<comment type="similarity">
    <text evidence="16">Belongs to the calcium channel alpha-1 subunit (TC 1.A.1.11) family.</text>
</comment>
<dbReference type="PANTHER" id="PTHR45628">
    <property type="entry name" value="VOLTAGE-DEPENDENT CALCIUM CHANNEL TYPE A SUBUNIT ALPHA-1"/>
    <property type="match status" value="1"/>
</dbReference>
<dbReference type="GO" id="GO:0008331">
    <property type="term" value="F:high voltage-gated calcium channel activity"/>
    <property type="evidence" value="ECO:0007669"/>
    <property type="project" value="TreeGrafter"/>
</dbReference>
<evidence type="ECO:0000256" key="1">
    <source>
        <dbReference type="ARBA" id="ARBA00004141"/>
    </source>
</evidence>
<dbReference type="InterPro" id="IPR002077">
    <property type="entry name" value="VDCCAlpha1"/>
</dbReference>
<evidence type="ECO:0000313" key="19">
    <source>
        <dbReference type="EMBL" id="KAJ7334442.1"/>
    </source>
</evidence>
<sequence>MSSVAQMSAKNASLDEIFSTETKEDAEYYFVAIFCVEALLKIMAFGFVLHPGSYLRNGWNILDFTVVVVGIISIPKVSKLLTLSDTMDVKALRAVRVLRPLKLISGVPSLQVVMKSIVRAMVPLLQIALLVLFCILIYAIIGLEFLKDKFHTTCFHNVTGANELTVRPCDKGPFPGVRGFFRGRSCPTDYHCDEYWIGPNNGISTFDNIALAMVTVFQCITMEGWTHIMYRTFDAMDQGGYLYACYYVSLIVIGSFFVLNLVLGVLSGEFAKERERVDTRRKFFKVRRQQQLKRQVDAYVSWIAKAAETAADENYRTKHLSLNDSQSQLVNSDMVSNPGRVVARREGNCYRVNIPERIGVFQRVLQWHTKCSVKVYHMVKTQAFYWTVLVCVFLNTIVLAVEFYGQPAWLTDFQQYAEIVFLTFFFVEMILKIYGLGFEMYFNSSFNCFDCAVVCSGFVDIILAKFVEIKLGISVLRCVRLLRVFKVTRHWSRLRNLATSLVSSIKSIVSLIFLLFLFILIAALLGMQIFGGKFNEEPTPKTNFDNFQNAMLAVFQILTGEDWNSVMYSGVQAFGGPGKAGGIATSLYFVLLVILGNCILEQMI</sequence>
<dbReference type="Gene3D" id="6.10.250.2500">
    <property type="match status" value="1"/>
</dbReference>
<name>A0A9W9YD57_9CNID</name>
<feature type="transmembrane region" description="Helical" evidence="17">
    <location>
        <begin position="383"/>
        <end position="404"/>
    </location>
</feature>
<accession>A0A9W9YD57</accession>
<evidence type="ECO:0000256" key="5">
    <source>
        <dbReference type="ARBA" id="ARBA00022692"/>
    </source>
</evidence>
<feature type="transmembrane region" description="Helical" evidence="17">
    <location>
        <begin position="508"/>
        <end position="530"/>
    </location>
</feature>
<keyword evidence="8 15" id="KW-0106">Calcium</keyword>
<keyword evidence="9 16" id="KW-0851">Voltage-gated channel</keyword>
<evidence type="ECO:0000256" key="11">
    <source>
        <dbReference type="ARBA" id="ARBA00023065"/>
    </source>
</evidence>
<feature type="transmembrane region" description="Helical" evidence="17">
    <location>
        <begin position="120"/>
        <end position="141"/>
    </location>
</feature>
<comment type="subcellular location">
    <subcellularLocation>
        <location evidence="1 16">Membrane</location>
        <topology evidence="1 16">Multi-pass membrane protein</topology>
    </subcellularLocation>
</comment>
<feature type="domain" description="Ion transport" evidence="18">
    <location>
        <begin position="26"/>
        <end position="276"/>
    </location>
</feature>
<evidence type="ECO:0000256" key="2">
    <source>
        <dbReference type="ARBA" id="ARBA00022448"/>
    </source>
</evidence>
<feature type="transmembrane region" description="Helical" evidence="17">
    <location>
        <begin position="580"/>
        <end position="600"/>
    </location>
</feature>
<keyword evidence="7" id="KW-0677">Repeat</keyword>
<evidence type="ECO:0000256" key="10">
    <source>
        <dbReference type="ARBA" id="ARBA00022989"/>
    </source>
</evidence>
<keyword evidence="11" id="KW-0406">Ion transport</keyword>
<reference evidence="19" key="1">
    <citation type="submission" date="2023-01" db="EMBL/GenBank/DDBJ databases">
        <title>Genome assembly of the deep-sea coral Lophelia pertusa.</title>
        <authorList>
            <person name="Herrera S."/>
            <person name="Cordes E."/>
        </authorList>
    </citation>
    <scope>NUCLEOTIDE SEQUENCE</scope>
    <source>
        <strain evidence="19">USNM1676648</strain>
        <tissue evidence="19">Polyp</tissue>
    </source>
</reference>
<dbReference type="Gene3D" id="1.20.120.350">
    <property type="entry name" value="Voltage-gated potassium channels. Chain C"/>
    <property type="match status" value="2"/>
</dbReference>
<evidence type="ECO:0000256" key="7">
    <source>
        <dbReference type="ARBA" id="ARBA00022737"/>
    </source>
</evidence>
<dbReference type="PANTHER" id="PTHR45628:SF7">
    <property type="entry name" value="VOLTAGE-DEPENDENT CALCIUM CHANNEL TYPE A SUBUNIT ALPHA-1"/>
    <property type="match status" value="1"/>
</dbReference>
<dbReference type="FunFam" id="1.20.120.350:FF:000001">
    <property type="entry name" value="Voltage-dependent L-type calcium channel subunit alpha"/>
    <property type="match status" value="1"/>
</dbReference>
<dbReference type="Pfam" id="PF00520">
    <property type="entry name" value="Ion_trans"/>
    <property type="match status" value="2"/>
</dbReference>
<evidence type="ECO:0000313" key="20">
    <source>
        <dbReference type="Proteomes" id="UP001163046"/>
    </source>
</evidence>
<keyword evidence="5 17" id="KW-0812">Transmembrane</keyword>
<dbReference type="GO" id="GO:0098703">
    <property type="term" value="P:calcium ion import across plasma membrane"/>
    <property type="evidence" value="ECO:0007669"/>
    <property type="project" value="TreeGrafter"/>
</dbReference>
<dbReference type="InterPro" id="IPR050599">
    <property type="entry name" value="VDCC_alpha-1_subunit"/>
</dbReference>
<dbReference type="InterPro" id="IPR005821">
    <property type="entry name" value="Ion_trans_dom"/>
</dbReference>
<organism evidence="19 20">
    <name type="scientific">Desmophyllum pertusum</name>
    <dbReference type="NCBI Taxonomy" id="174260"/>
    <lineage>
        <taxon>Eukaryota</taxon>
        <taxon>Metazoa</taxon>
        <taxon>Cnidaria</taxon>
        <taxon>Anthozoa</taxon>
        <taxon>Hexacorallia</taxon>
        <taxon>Scleractinia</taxon>
        <taxon>Caryophylliina</taxon>
        <taxon>Caryophylliidae</taxon>
        <taxon>Desmophyllum</taxon>
    </lineage>
</organism>
<evidence type="ECO:0000256" key="3">
    <source>
        <dbReference type="ARBA" id="ARBA00022568"/>
    </source>
</evidence>
<keyword evidence="2" id="KW-0813">Transport</keyword>
<evidence type="ECO:0000256" key="6">
    <source>
        <dbReference type="ARBA" id="ARBA00022723"/>
    </source>
</evidence>
<feature type="transmembrane region" description="Helical" evidence="17">
    <location>
        <begin position="61"/>
        <end position="78"/>
    </location>
</feature>
<dbReference type="PRINTS" id="PR01630">
    <property type="entry name" value="LVDCCALPHA1"/>
</dbReference>
<dbReference type="AlphaFoldDB" id="A0A9W9YD57"/>
<keyword evidence="3 16" id="KW-0109">Calcium transport</keyword>
<evidence type="ECO:0000256" key="9">
    <source>
        <dbReference type="ARBA" id="ARBA00022882"/>
    </source>
</evidence>
<feature type="domain" description="Ion transport" evidence="18">
    <location>
        <begin position="382"/>
        <end position="600"/>
    </location>
</feature>
<comment type="function">
    <text evidence="16">Voltage-sensitive calcium channels (VSCC) mediate the entry of calcium ions into excitable cells and are also involved in a variety of calcium-dependent processes, including muscle contraction, hormone or neurotransmitter release, gene expression, cell motility, cell division and cell death.</text>
</comment>
<comment type="caution">
    <text evidence="19">The sequence shown here is derived from an EMBL/GenBank/DDBJ whole genome shotgun (WGS) entry which is preliminary data.</text>
</comment>
<evidence type="ECO:0000256" key="15">
    <source>
        <dbReference type="PIRSR" id="PIRSR602077-1"/>
    </source>
</evidence>
<keyword evidence="13" id="KW-0325">Glycoprotein</keyword>
<evidence type="ECO:0000256" key="13">
    <source>
        <dbReference type="ARBA" id="ARBA00023180"/>
    </source>
</evidence>
<gene>
    <name evidence="19" type="primary">CACNA1D</name>
    <name evidence="19" type="ORF">OS493_014757</name>
</gene>
<keyword evidence="14" id="KW-0407">Ion channel</keyword>
<feature type="transmembrane region" description="Helical" evidence="17">
    <location>
        <begin position="28"/>
        <end position="49"/>
    </location>
</feature>
<evidence type="ECO:0000256" key="16">
    <source>
        <dbReference type="RuleBase" id="RU003808"/>
    </source>
</evidence>
<keyword evidence="20" id="KW-1185">Reference proteome</keyword>
<protein>
    <recommendedName>
        <fullName evidence="16">Voltage-dependent L-type calcium channel subunit alpha</fullName>
    </recommendedName>
</protein>
<feature type="transmembrane region" description="Helical" evidence="17">
    <location>
        <begin position="209"/>
        <end position="228"/>
    </location>
</feature>
<dbReference type="InterPro" id="IPR027359">
    <property type="entry name" value="Volt_channel_dom_sf"/>
</dbReference>
<dbReference type="SUPFAM" id="SSF81324">
    <property type="entry name" value="Voltage-gated potassium channels"/>
    <property type="match status" value="2"/>
</dbReference>
<evidence type="ECO:0000256" key="14">
    <source>
        <dbReference type="ARBA" id="ARBA00023303"/>
    </source>
</evidence>
<evidence type="ECO:0000256" key="4">
    <source>
        <dbReference type="ARBA" id="ARBA00022673"/>
    </source>
</evidence>
<keyword evidence="4 16" id="KW-0107">Calcium channel</keyword>
<evidence type="ECO:0000256" key="12">
    <source>
        <dbReference type="ARBA" id="ARBA00023136"/>
    </source>
</evidence>